<dbReference type="InterPro" id="IPR000160">
    <property type="entry name" value="GGDEF_dom"/>
</dbReference>
<dbReference type="SMART" id="SM00267">
    <property type="entry name" value="GGDEF"/>
    <property type="match status" value="1"/>
</dbReference>
<evidence type="ECO:0000313" key="4">
    <source>
        <dbReference type="Proteomes" id="UP001058860"/>
    </source>
</evidence>
<dbReference type="InterPro" id="IPR050706">
    <property type="entry name" value="Cyclic-di-GMP_PDE-like"/>
</dbReference>
<organism evidence="3 4">
    <name type="scientific">Svornostia abyssi</name>
    <dbReference type="NCBI Taxonomy" id="2898438"/>
    <lineage>
        <taxon>Bacteria</taxon>
        <taxon>Bacillati</taxon>
        <taxon>Actinomycetota</taxon>
        <taxon>Thermoleophilia</taxon>
        <taxon>Solirubrobacterales</taxon>
        <taxon>Baekduiaceae</taxon>
        <taxon>Svornostia</taxon>
    </lineage>
</organism>
<dbReference type="PROSITE" id="PS50887">
    <property type="entry name" value="GGDEF"/>
    <property type="match status" value="1"/>
</dbReference>
<evidence type="ECO:0000313" key="3">
    <source>
        <dbReference type="EMBL" id="UUY06036.1"/>
    </source>
</evidence>
<dbReference type="NCBIfam" id="TIGR00254">
    <property type="entry name" value="GGDEF"/>
    <property type="match status" value="1"/>
</dbReference>
<sequence length="470" mass="51344">MTESELQLLRAALRARERRITDLERALHRQGMFDPLTGLPNRELLLDRLDHALALALRSPSVTAVIQIDIDRFGRLNDWLGSEGGDAALVELSRRLRAVLRPGDTLARVGADEFAVLCVQLDSERAVHDVATRLLSTLDEPMGSGERQFALTVSAGVALARDGHRRPGDLLADANSALDRAKRRGGMRHEIFDAQMRERLVDRLRIENELRTAVERDELRLEYQPIVGLRAARIVGVEALVRWQHPRLGLIGPDRFVDIAEESGLIRTVGAWVLRHAAAQAAAWRGDGHGPPLELAVNLSARQLSRPDALVETVTDALRDSGLPPGLLALEITESALVDDGDEEAAEAALARLRALGVRLVLDDFGTGYASLAQLKRLRFDAIKVDRSFVASLGRADEGEDALLVAAIIHMATALGLTVVAEGVESPRQLRRLSALRCAQGQGYHFARPLEPGMLRELLAADPPAAWSTS</sequence>
<dbReference type="Proteomes" id="UP001058860">
    <property type="component" value="Chromosome"/>
</dbReference>
<evidence type="ECO:0000259" key="1">
    <source>
        <dbReference type="PROSITE" id="PS50883"/>
    </source>
</evidence>
<dbReference type="PANTHER" id="PTHR33121:SF70">
    <property type="entry name" value="SIGNALING PROTEIN YKOW"/>
    <property type="match status" value="1"/>
</dbReference>
<dbReference type="InterPro" id="IPR001633">
    <property type="entry name" value="EAL_dom"/>
</dbReference>
<dbReference type="InterPro" id="IPR035919">
    <property type="entry name" value="EAL_sf"/>
</dbReference>
<dbReference type="SUPFAM" id="SSF55073">
    <property type="entry name" value="Nucleotide cyclase"/>
    <property type="match status" value="1"/>
</dbReference>
<dbReference type="RefSeq" id="WP_353866467.1">
    <property type="nucleotide sequence ID" value="NZ_CP088295.1"/>
</dbReference>
<feature type="domain" description="EAL" evidence="1">
    <location>
        <begin position="203"/>
        <end position="463"/>
    </location>
</feature>
<evidence type="ECO:0000259" key="2">
    <source>
        <dbReference type="PROSITE" id="PS50887"/>
    </source>
</evidence>
<feature type="domain" description="GGDEF" evidence="2">
    <location>
        <begin position="61"/>
        <end position="194"/>
    </location>
</feature>
<gene>
    <name evidence="3" type="ORF">LRS13_11130</name>
</gene>
<dbReference type="CDD" id="cd01949">
    <property type="entry name" value="GGDEF"/>
    <property type="match status" value="1"/>
</dbReference>
<dbReference type="InterPro" id="IPR043128">
    <property type="entry name" value="Rev_trsase/Diguanyl_cyclase"/>
</dbReference>
<dbReference type="CDD" id="cd01948">
    <property type="entry name" value="EAL"/>
    <property type="match status" value="1"/>
</dbReference>
<dbReference type="SMART" id="SM00052">
    <property type="entry name" value="EAL"/>
    <property type="match status" value="1"/>
</dbReference>
<dbReference type="InterPro" id="IPR029787">
    <property type="entry name" value="Nucleotide_cyclase"/>
</dbReference>
<dbReference type="Pfam" id="PF00563">
    <property type="entry name" value="EAL"/>
    <property type="match status" value="1"/>
</dbReference>
<dbReference type="SUPFAM" id="SSF141868">
    <property type="entry name" value="EAL domain-like"/>
    <property type="match status" value="1"/>
</dbReference>
<accession>A0ABY5PN14</accession>
<dbReference type="Gene3D" id="3.30.70.270">
    <property type="match status" value="1"/>
</dbReference>
<dbReference type="EMBL" id="CP088295">
    <property type="protein sequence ID" value="UUY06036.1"/>
    <property type="molecule type" value="Genomic_DNA"/>
</dbReference>
<reference evidence="4" key="1">
    <citation type="submission" date="2021-11" db="EMBL/GenBank/DDBJ databases">
        <title>Cultivation dependent microbiological survey of springs from the worlds oldest radium mine currently devoted to the extraction of radon-saturated water.</title>
        <authorList>
            <person name="Kapinusova G."/>
            <person name="Smrhova T."/>
            <person name="Strejcek M."/>
            <person name="Suman J."/>
            <person name="Jani K."/>
            <person name="Pajer P."/>
            <person name="Uhlik O."/>
        </authorList>
    </citation>
    <scope>NUCLEOTIDE SEQUENCE [LARGE SCALE GENOMIC DNA]</scope>
    <source>
        <strain evidence="4">J379</strain>
    </source>
</reference>
<keyword evidence="4" id="KW-1185">Reference proteome</keyword>
<dbReference type="Pfam" id="PF00990">
    <property type="entry name" value="GGDEF"/>
    <property type="match status" value="1"/>
</dbReference>
<dbReference type="PROSITE" id="PS50883">
    <property type="entry name" value="EAL"/>
    <property type="match status" value="1"/>
</dbReference>
<dbReference type="PANTHER" id="PTHR33121">
    <property type="entry name" value="CYCLIC DI-GMP PHOSPHODIESTERASE PDEF"/>
    <property type="match status" value="1"/>
</dbReference>
<dbReference type="Gene3D" id="3.20.20.450">
    <property type="entry name" value="EAL domain"/>
    <property type="match status" value="1"/>
</dbReference>
<proteinExistence type="predicted"/>
<name>A0ABY5PN14_9ACTN</name>
<protein>
    <submittedName>
        <fullName evidence="3">Bifunctional diguanylate cyclase/phosphodiesterase</fullName>
    </submittedName>
</protein>